<dbReference type="STRING" id="1298851.TST_0523"/>
<protein>
    <submittedName>
        <fullName evidence="7">Uncharacterized protein</fullName>
    </submittedName>
</protein>
<proteinExistence type="predicted"/>
<gene>
    <name evidence="7" type="ORF">TST_0523</name>
</gene>
<evidence type="ECO:0000256" key="3">
    <source>
        <dbReference type="ARBA" id="ARBA00022692"/>
    </source>
</evidence>
<dbReference type="AlphaFoldDB" id="A0A0S3QSS2"/>
<dbReference type="EMBL" id="AP013035">
    <property type="protein sequence ID" value="BAT71329.1"/>
    <property type="molecule type" value="Genomic_DNA"/>
</dbReference>
<comment type="subcellular location">
    <subcellularLocation>
        <location evidence="1">Cell membrane</location>
        <topology evidence="1">Multi-pass membrane protein</topology>
    </subcellularLocation>
</comment>
<dbReference type="GO" id="GO:0005886">
    <property type="term" value="C:plasma membrane"/>
    <property type="evidence" value="ECO:0007669"/>
    <property type="project" value="UniProtKB-SubCell"/>
</dbReference>
<evidence type="ECO:0000256" key="1">
    <source>
        <dbReference type="ARBA" id="ARBA00004651"/>
    </source>
</evidence>
<keyword evidence="3 6" id="KW-0812">Transmembrane</keyword>
<organism evidence="7 8">
    <name type="scientific">Thermosulfidibacter takaii (strain DSM 17441 / JCM 13301 / NBRC 103674 / ABI70S6)</name>
    <dbReference type="NCBI Taxonomy" id="1298851"/>
    <lineage>
        <taxon>Bacteria</taxon>
        <taxon>Pseudomonadati</taxon>
        <taxon>Thermosulfidibacterota</taxon>
        <taxon>Thermosulfidibacteria</taxon>
        <taxon>Thermosulfidibacterales</taxon>
        <taxon>Thermosulfidibacteraceae</taxon>
    </lineage>
</organism>
<keyword evidence="5 6" id="KW-0472">Membrane</keyword>
<dbReference type="Pfam" id="PF03899">
    <property type="entry name" value="ATP-synt_I"/>
    <property type="match status" value="1"/>
</dbReference>
<keyword evidence="8" id="KW-1185">Reference proteome</keyword>
<dbReference type="KEGG" id="ttk:TST_0523"/>
<feature type="transmembrane region" description="Helical" evidence="6">
    <location>
        <begin position="28"/>
        <end position="45"/>
    </location>
</feature>
<dbReference type="Proteomes" id="UP000063234">
    <property type="component" value="Chromosome"/>
</dbReference>
<evidence type="ECO:0000256" key="2">
    <source>
        <dbReference type="ARBA" id="ARBA00022475"/>
    </source>
</evidence>
<keyword evidence="4 6" id="KW-1133">Transmembrane helix</keyword>
<evidence type="ECO:0000313" key="7">
    <source>
        <dbReference type="EMBL" id="BAT71329.1"/>
    </source>
</evidence>
<evidence type="ECO:0000256" key="4">
    <source>
        <dbReference type="ARBA" id="ARBA00022989"/>
    </source>
</evidence>
<dbReference type="InterPro" id="IPR005598">
    <property type="entry name" value="ATP_synth_I"/>
</dbReference>
<feature type="transmembrane region" description="Helical" evidence="6">
    <location>
        <begin position="85"/>
        <end position="103"/>
    </location>
</feature>
<reference evidence="8" key="1">
    <citation type="journal article" date="2018" name="Science">
        <title>A primordial and reversible TCA cycle in a facultatively chemolithoautotrophic thermophile.</title>
        <authorList>
            <person name="Nunoura T."/>
            <person name="Chikaraishi Y."/>
            <person name="Izaki R."/>
            <person name="Suwa T."/>
            <person name="Sato T."/>
            <person name="Harada T."/>
            <person name="Mori K."/>
            <person name="Kato Y."/>
            <person name="Miyazaki M."/>
            <person name="Shimamura S."/>
            <person name="Yanagawa K."/>
            <person name="Shuto A."/>
            <person name="Ohkouchi N."/>
            <person name="Fujita N."/>
            <person name="Takaki Y."/>
            <person name="Atomi H."/>
            <person name="Takai K."/>
        </authorList>
    </citation>
    <scope>NUCLEOTIDE SEQUENCE [LARGE SCALE GENOMIC DNA]</scope>
    <source>
        <strain evidence="8">DSM 17441 / JCM 13301 / NBRC 103674 / ABI70S6</strain>
    </source>
</reference>
<evidence type="ECO:0000256" key="5">
    <source>
        <dbReference type="ARBA" id="ARBA00023136"/>
    </source>
</evidence>
<keyword evidence="2" id="KW-1003">Cell membrane</keyword>
<sequence length="108" mass="11749">MLVKGALLGFIMVLVSLAFKDKRVFGGVLAGVVLSYGDFWVICAVSEEILKVGSRAIFWGVQVLKYLVFAAILGLLFYLKVVNPVATVVGLSLIFLIPFTEVAKLKNI</sequence>
<name>A0A0S3QSS2_THET7</name>
<evidence type="ECO:0000313" key="8">
    <source>
        <dbReference type="Proteomes" id="UP000063234"/>
    </source>
</evidence>
<accession>A0A0S3QSS2</accession>
<feature type="transmembrane region" description="Helical" evidence="6">
    <location>
        <begin position="57"/>
        <end position="79"/>
    </location>
</feature>
<evidence type="ECO:0000256" key="6">
    <source>
        <dbReference type="SAM" id="Phobius"/>
    </source>
</evidence>